<name>A0A7K1SNY1_9BACT</name>
<dbReference type="AlphaFoldDB" id="A0A7K1SNY1"/>
<gene>
    <name evidence="1" type="ORF">GO755_36190</name>
</gene>
<dbReference type="EMBL" id="WPIN01000023">
    <property type="protein sequence ID" value="MVM35518.1"/>
    <property type="molecule type" value="Genomic_DNA"/>
</dbReference>
<keyword evidence="2" id="KW-1185">Reference proteome</keyword>
<evidence type="ECO:0000313" key="2">
    <source>
        <dbReference type="Proteomes" id="UP000436006"/>
    </source>
</evidence>
<accession>A0A7K1SNY1</accession>
<dbReference type="RefSeq" id="WP_157590315.1">
    <property type="nucleotide sequence ID" value="NZ_WPIN01000023.1"/>
</dbReference>
<sequence>MSAGLIPLAHFQAIDQTFLTLSKSKQINNELIDLAMIYFITTLDQQSNFRHFHFDHAELEAGFDVLNRIVAQGDVLVKAIVIDGKSIIHLPVEAFDGQSCQSAINALEREWSKLLDRPINK</sequence>
<reference evidence="1 2" key="1">
    <citation type="submission" date="2019-12" db="EMBL/GenBank/DDBJ databases">
        <title>Spirosoma sp. HMF4905 genome sequencing and assembly.</title>
        <authorList>
            <person name="Kang H."/>
            <person name="Cha I."/>
            <person name="Kim H."/>
            <person name="Joh K."/>
        </authorList>
    </citation>
    <scope>NUCLEOTIDE SEQUENCE [LARGE SCALE GENOMIC DNA]</scope>
    <source>
        <strain evidence="1 2">HMF4905</strain>
    </source>
</reference>
<evidence type="ECO:0000313" key="1">
    <source>
        <dbReference type="EMBL" id="MVM35518.1"/>
    </source>
</evidence>
<organism evidence="1 2">
    <name type="scientific">Spirosoma arboris</name>
    <dbReference type="NCBI Taxonomy" id="2682092"/>
    <lineage>
        <taxon>Bacteria</taxon>
        <taxon>Pseudomonadati</taxon>
        <taxon>Bacteroidota</taxon>
        <taxon>Cytophagia</taxon>
        <taxon>Cytophagales</taxon>
        <taxon>Cytophagaceae</taxon>
        <taxon>Spirosoma</taxon>
    </lineage>
</organism>
<comment type="caution">
    <text evidence="1">The sequence shown here is derived from an EMBL/GenBank/DDBJ whole genome shotgun (WGS) entry which is preliminary data.</text>
</comment>
<protein>
    <submittedName>
        <fullName evidence="1">Uncharacterized protein</fullName>
    </submittedName>
</protein>
<dbReference type="Proteomes" id="UP000436006">
    <property type="component" value="Unassembled WGS sequence"/>
</dbReference>
<proteinExistence type="predicted"/>